<dbReference type="Pfam" id="PF01740">
    <property type="entry name" value="STAS"/>
    <property type="match status" value="1"/>
</dbReference>
<dbReference type="GO" id="GO:0016020">
    <property type="term" value="C:membrane"/>
    <property type="evidence" value="ECO:0007669"/>
    <property type="project" value="UniProtKB-SubCell"/>
</dbReference>
<comment type="subcellular location">
    <subcellularLocation>
        <location evidence="1">Membrane</location>
        <topology evidence="1">Multi-pass membrane protein</topology>
    </subcellularLocation>
</comment>
<dbReference type="OrthoDB" id="9769739at2"/>
<evidence type="ECO:0000256" key="3">
    <source>
        <dbReference type="ARBA" id="ARBA00022989"/>
    </source>
</evidence>
<dbReference type="InterPro" id="IPR011547">
    <property type="entry name" value="SLC26A/SulP_dom"/>
</dbReference>
<dbReference type="GO" id="GO:0055085">
    <property type="term" value="P:transmembrane transport"/>
    <property type="evidence" value="ECO:0007669"/>
    <property type="project" value="InterPro"/>
</dbReference>
<evidence type="ECO:0000256" key="5">
    <source>
        <dbReference type="SAM" id="Phobius"/>
    </source>
</evidence>
<organism evidence="7 8">
    <name type="scientific">Phaeovulum vinaykumarii</name>
    <dbReference type="NCBI Taxonomy" id="407234"/>
    <lineage>
        <taxon>Bacteria</taxon>
        <taxon>Pseudomonadati</taxon>
        <taxon>Pseudomonadota</taxon>
        <taxon>Alphaproteobacteria</taxon>
        <taxon>Rhodobacterales</taxon>
        <taxon>Paracoccaceae</taxon>
        <taxon>Phaeovulum</taxon>
    </lineage>
</organism>
<dbReference type="PANTHER" id="PTHR11814">
    <property type="entry name" value="SULFATE TRANSPORTER"/>
    <property type="match status" value="1"/>
</dbReference>
<feature type="transmembrane region" description="Helical" evidence="5">
    <location>
        <begin position="64"/>
        <end position="85"/>
    </location>
</feature>
<feature type="transmembrane region" description="Helical" evidence="5">
    <location>
        <begin position="390"/>
        <end position="421"/>
    </location>
</feature>
<proteinExistence type="predicted"/>
<feature type="transmembrane region" description="Helical" evidence="5">
    <location>
        <begin position="130"/>
        <end position="151"/>
    </location>
</feature>
<sequence length="563" mass="58510">MTTKPEAPDGGGSDLLPKTLTTLTEGYDLGAFRADVIAGLTVAIVALPLSTAIAIASGVGPERGLYTAIVGGFLVSAFGGSRYQIGGPAGAFIVLVAACVTQIGVAGLVLATFLSGLMLMGLGLARLGSYIRFIPFPVTLGFTAGIGVIIFSSQIKDLLGLQLTGPEPGPLLEKLPALWDARDSFSLAALAVALGTIAVIELTKRYAPRLPSLLLGIVTAAVVVAMTGLPVETIGSRFGELPRSLPVPALPDLSPDLIWAALPWAASFTLLGAIESLLSAMVADGMAGTQHRSNAELVGQGIANMGAALVGGFCVTGTIARTATNVRAGSRGPVSGMLHALFVLGFMVVAAPLAAYIPLPALAGLLAIVAWNMIEREEIAALVRASRAEALVLAVTFAVVVLRDLSEGIVVGFALGGLVFIRRMSEAVALEAEEVPAAAVAAQDEDARARDIVIYRLRGVIFFGAAARLGVALERIASRPRGFVVDLTDVPFVDTSGARMLHALARKMARRGGQLYITGARPEARRVLRAQGLRAPEAIFLPDVATVFARDDRHQTRPPDPNR</sequence>
<dbReference type="SUPFAM" id="SSF52091">
    <property type="entry name" value="SpoIIaa-like"/>
    <property type="match status" value="1"/>
</dbReference>
<dbReference type="Pfam" id="PF00916">
    <property type="entry name" value="Sulfate_transp"/>
    <property type="match status" value="1"/>
</dbReference>
<feature type="transmembrane region" description="Helical" evidence="5">
    <location>
        <begin position="185"/>
        <end position="203"/>
    </location>
</feature>
<gene>
    <name evidence="7" type="ORF">SAMN05421795_101767</name>
</gene>
<evidence type="ECO:0000256" key="4">
    <source>
        <dbReference type="ARBA" id="ARBA00023136"/>
    </source>
</evidence>
<keyword evidence="2 5" id="KW-0812">Transmembrane</keyword>
<dbReference type="InterPro" id="IPR036513">
    <property type="entry name" value="STAS_dom_sf"/>
</dbReference>
<dbReference type="InterPro" id="IPR002645">
    <property type="entry name" value="STAS_dom"/>
</dbReference>
<evidence type="ECO:0000313" key="8">
    <source>
        <dbReference type="Proteomes" id="UP000186098"/>
    </source>
</evidence>
<dbReference type="InterPro" id="IPR001902">
    <property type="entry name" value="SLC26A/SulP_fam"/>
</dbReference>
<dbReference type="STRING" id="407234.SAMN05421795_101767"/>
<feature type="transmembrane region" description="Helical" evidence="5">
    <location>
        <begin position="210"/>
        <end position="231"/>
    </location>
</feature>
<dbReference type="PROSITE" id="PS50801">
    <property type="entry name" value="STAS"/>
    <property type="match status" value="1"/>
</dbReference>
<evidence type="ECO:0000256" key="2">
    <source>
        <dbReference type="ARBA" id="ARBA00022692"/>
    </source>
</evidence>
<evidence type="ECO:0000259" key="6">
    <source>
        <dbReference type="PROSITE" id="PS50801"/>
    </source>
</evidence>
<feature type="domain" description="STAS" evidence="6">
    <location>
        <begin position="451"/>
        <end position="533"/>
    </location>
</feature>
<name>A0A1N7KAY6_9RHOB</name>
<feature type="transmembrane region" description="Helical" evidence="5">
    <location>
        <begin position="301"/>
        <end position="320"/>
    </location>
</feature>
<feature type="transmembrane region" description="Helical" evidence="5">
    <location>
        <begin position="91"/>
        <end position="118"/>
    </location>
</feature>
<protein>
    <submittedName>
        <fullName evidence="7">Sulfate permease, SulP family</fullName>
    </submittedName>
</protein>
<evidence type="ECO:0000256" key="1">
    <source>
        <dbReference type="ARBA" id="ARBA00004141"/>
    </source>
</evidence>
<feature type="transmembrane region" description="Helical" evidence="5">
    <location>
        <begin position="340"/>
        <end position="369"/>
    </location>
</feature>
<keyword evidence="8" id="KW-1185">Reference proteome</keyword>
<keyword evidence="3 5" id="KW-1133">Transmembrane helix</keyword>
<dbReference type="RefSeq" id="WP_076363543.1">
    <property type="nucleotide sequence ID" value="NZ_FTOM01000001.1"/>
</dbReference>
<dbReference type="AlphaFoldDB" id="A0A1N7KAY6"/>
<evidence type="ECO:0000313" key="7">
    <source>
        <dbReference type="EMBL" id="SIS58670.1"/>
    </source>
</evidence>
<accession>A0A1N7KAY6</accession>
<dbReference type="Proteomes" id="UP000186098">
    <property type="component" value="Unassembled WGS sequence"/>
</dbReference>
<dbReference type="Gene3D" id="3.30.750.24">
    <property type="entry name" value="STAS domain"/>
    <property type="match status" value="1"/>
</dbReference>
<reference evidence="8" key="1">
    <citation type="submission" date="2017-01" db="EMBL/GenBank/DDBJ databases">
        <authorList>
            <person name="Varghese N."/>
            <person name="Submissions S."/>
        </authorList>
    </citation>
    <scope>NUCLEOTIDE SEQUENCE [LARGE SCALE GENOMIC DNA]</scope>
    <source>
        <strain evidence="8">DSM 18714</strain>
    </source>
</reference>
<feature type="transmembrane region" description="Helical" evidence="5">
    <location>
        <begin position="36"/>
        <end position="57"/>
    </location>
</feature>
<keyword evidence="4 5" id="KW-0472">Membrane</keyword>
<dbReference type="CDD" id="cd07042">
    <property type="entry name" value="STAS_SulP_like_sulfate_transporter"/>
    <property type="match status" value="1"/>
</dbReference>
<feature type="transmembrane region" description="Helical" evidence="5">
    <location>
        <begin position="257"/>
        <end position="280"/>
    </location>
</feature>
<dbReference type="EMBL" id="FTOM01000001">
    <property type="protein sequence ID" value="SIS58670.1"/>
    <property type="molecule type" value="Genomic_DNA"/>
</dbReference>